<proteinExistence type="predicted"/>
<evidence type="ECO:0000313" key="3">
    <source>
        <dbReference type="Proteomes" id="UP001589683"/>
    </source>
</evidence>
<evidence type="ECO:0000313" key="2">
    <source>
        <dbReference type="EMBL" id="MFB9230773.1"/>
    </source>
</evidence>
<gene>
    <name evidence="2" type="ORF">ACFFUT_03095</name>
</gene>
<organism evidence="2 3">
    <name type="scientific">Pseudohalocynthiibacter aestuariivivens</name>
    <dbReference type="NCBI Taxonomy" id="1591409"/>
    <lineage>
        <taxon>Bacteria</taxon>
        <taxon>Pseudomonadati</taxon>
        <taxon>Pseudomonadota</taxon>
        <taxon>Alphaproteobacteria</taxon>
        <taxon>Rhodobacterales</taxon>
        <taxon>Paracoccaceae</taxon>
        <taxon>Pseudohalocynthiibacter</taxon>
    </lineage>
</organism>
<sequence>MMGYKFLALLIFASLVSGCGMSEEEIEAWNNRFKGQTVAEVSKHIGPPVSRTRDSAVWEHRSSFISRRSRKQYSSYTGGQVSTGYTAESDGGNCTFRAALVGGRVDTSVFEGSGCDFVAPRR</sequence>
<accession>A0ABV5JBF0</accession>
<feature type="signal peptide" evidence="1">
    <location>
        <begin position="1"/>
        <end position="22"/>
    </location>
</feature>
<dbReference type="Proteomes" id="UP001589683">
    <property type="component" value="Unassembled WGS sequence"/>
</dbReference>
<protein>
    <recommendedName>
        <fullName evidence="4">Outer membrane protein assembly factor BamE</fullName>
    </recommendedName>
</protein>
<evidence type="ECO:0008006" key="4">
    <source>
        <dbReference type="Google" id="ProtNLM"/>
    </source>
</evidence>
<dbReference type="RefSeq" id="WP_213887345.1">
    <property type="nucleotide sequence ID" value="NZ_JAGFNU010000001.1"/>
</dbReference>
<reference evidence="2 3" key="1">
    <citation type="submission" date="2024-09" db="EMBL/GenBank/DDBJ databases">
        <authorList>
            <person name="Sun Q."/>
            <person name="Mori K."/>
        </authorList>
    </citation>
    <scope>NUCLEOTIDE SEQUENCE [LARGE SCALE GENOMIC DNA]</scope>
    <source>
        <strain evidence="2 3">CECT 8726</strain>
    </source>
</reference>
<evidence type="ECO:0000256" key="1">
    <source>
        <dbReference type="SAM" id="SignalP"/>
    </source>
</evidence>
<name>A0ABV5JBF0_9RHOB</name>
<dbReference type="PROSITE" id="PS51257">
    <property type="entry name" value="PROKAR_LIPOPROTEIN"/>
    <property type="match status" value="1"/>
</dbReference>
<keyword evidence="3" id="KW-1185">Reference proteome</keyword>
<keyword evidence="1" id="KW-0732">Signal</keyword>
<feature type="chain" id="PRO_5045768991" description="Outer membrane protein assembly factor BamE" evidence="1">
    <location>
        <begin position="23"/>
        <end position="122"/>
    </location>
</feature>
<comment type="caution">
    <text evidence="2">The sequence shown here is derived from an EMBL/GenBank/DDBJ whole genome shotgun (WGS) entry which is preliminary data.</text>
</comment>
<dbReference type="EMBL" id="JBHMEA010000007">
    <property type="protein sequence ID" value="MFB9230773.1"/>
    <property type="molecule type" value="Genomic_DNA"/>
</dbReference>